<evidence type="ECO:0000313" key="2">
    <source>
        <dbReference type="Proteomes" id="UP000812013"/>
    </source>
</evidence>
<name>A0ABS6ZFI0_9ACTN</name>
<dbReference type="Proteomes" id="UP000812013">
    <property type="component" value="Unassembled WGS sequence"/>
</dbReference>
<dbReference type="Gene3D" id="2.50.20.20">
    <property type="match status" value="1"/>
</dbReference>
<proteinExistence type="predicted"/>
<protein>
    <recommendedName>
        <fullName evidence="3">Lipoprotein</fullName>
    </recommendedName>
</protein>
<dbReference type="EMBL" id="WTFF01000254">
    <property type="protein sequence ID" value="MBW5485451.1"/>
    <property type="molecule type" value="Genomic_DNA"/>
</dbReference>
<accession>A0ABS6ZFI0</accession>
<comment type="caution">
    <text evidence="1">The sequence shown here is derived from an EMBL/GenBank/DDBJ whole genome shotgun (WGS) entry which is preliminary data.</text>
</comment>
<dbReference type="RefSeq" id="WP_219670350.1">
    <property type="nucleotide sequence ID" value="NZ_WTFF01000254.1"/>
</dbReference>
<gene>
    <name evidence="1" type="ORF">GPJ59_27145</name>
</gene>
<evidence type="ECO:0000313" key="1">
    <source>
        <dbReference type="EMBL" id="MBW5485451.1"/>
    </source>
</evidence>
<dbReference type="PROSITE" id="PS51257">
    <property type="entry name" value="PROKAR_LIPOPROTEIN"/>
    <property type="match status" value="1"/>
</dbReference>
<organism evidence="1 2">
    <name type="scientific">Streptomyces bambusae</name>
    <dbReference type="NCBI Taxonomy" id="1550616"/>
    <lineage>
        <taxon>Bacteria</taxon>
        <taxon>Bacillati</taxon>
        <taxon>Actinomycetota</taxon>
        <taxon>Actinomycetes</taxon>
        <taxon>Kitasatosporales</taxon>
        <taxon>Streptomycetaceae</taxon>
        <taxon>Streptomyces</taxon>
    </lineage>
</organism>
<evidence type="ECO:0008006" key="3">
    <source>
        <dbReference type="Google" id="ProtNLM"/>
    </source>
</evidence>
<sequence>MSAAARRTSRRTARIAAVTTAALIGLGGLTACLPGLGLADDGPFPGQSGSQVADRSTEALKGASSLTVTGTVRDKGKPIQLDMAVSKSGECRGTMAMPGEGSFELIRTAEHIYIKADEAFYRAQVKDMSKNEADAVLKQLVGKWVKSKASEQDSKEIAELCDLDQLLGTFQKTKGTSKGGVEQVDGEYAVKLTTRTKEGTETLYVATKGEPYLLKAVLTGQDPASVTFSKFNQPVQAQAPTSDVVDTDNMGQ</sequence>
<reference evidence="1 2" key="1">
    <citation type="submission" date="2019-12" db="EMBL/GenBank/DDBJ databases">
        <title>Genome sequence of Streptomyces bambusae.</title>
        <authorList>
            <person name="Bansal K."/>
            <person name="Choksket S."/>
            <person name="Korpole S."/>
            <person name="Patil P.B."/>
        </authorList>
    </citation>
    <scope>NUCLEOTIDE SEQUENCE [LARGE SCALE GENOMIC DNA]</scope>
    <source>
        <strain evidence="1 2">SK60</strain>
    </source>
</reference>
<keyword evidence="2" id="KW-1185">Reference proteome</keyword>